<keyword evidence="7" id="KW-0325">Glycoprotein</keyword>
<evidence type="ECO:0000256" key="7">
    <source>
        <dbReference type="ARBA" id="ARBA00023180"/>
    </source>
</evidence>
<evidence type="ECO:0000313" key="9">
    <source>
        <dbReference type="Proteomes" id="UP000767446"/>
    </source>
</evidence>
<evidence type="ECO:0000256" key="1">
    <source>
        <dbReference type="ARBA" id="ARBA00004323"/>
    </source>
</evidence>
<dbReference type="EMBL" id="JADQBC010000060">
    <property type="protein sequence ID" value="MBR8828221.1"/>
    <property type="molecule type" value="Genomic_DNA"/>
</dbReference>
<organism evidence="8 9">
    <name type="scientific">Gomphosphaeria aponina SAG 52.96 = DSM 107014</name>
    <dbReference type="NCBI Taxonomy" id="1521640"/>
    <lineage>
        <taxon>Bacteria</taxon>
        <taxon>Bacillati</taxon>
        <taxon>Cyanobacteriota</taxon>
        <taxon>Cyanophyceae</taxon>
        <taxon>Oscillatoriophycideae</taxon>
        <taxon>Chroococcales</taxon>
        <taxon>Gomphosphaeriaceae</taxon>
        <taxon>Gomphosphaeria</taxon>
    </lineage>
</organism>
<dbReference type="GO" id="GO:0008146">
    <property type="term" value="F:sulfotransferase activity"/>
    <property type="evidence" value="ECO:0007669"/>
    <property type="project" value="InterPro"/>
</dbReference>
<protein>
    <submittedName>
        <fullName evidence="8">Sulfotransferase family 2 domain-containing protein</fullName>
    </submittedName>
</protein>
<evidence type="ECO:0000256" key="2">
    <source>
        <dbReference type="ARBA" id="ARBA00022679"/>
    </source>
</evidence>
<comment type="subcellular location">
    <subcellularLocation>
        <location evidence="1">Golgi apparatus membrane</location>
        <topology evidence="1">Single-pass type II membrane protein</topology>
    </subcellularLocation>
</comment>
<accession>A0A941JSC7</accession>
<keyword evidence="6" id="KW-0472">Membrane</keyword>
<gene>
    <name evidence="8" type="ORF">DSM107014_10045</name>
</gene>
<dbReference type="Gene3D" id="3.40.50.300">
    <property type="entry name" value="P-loop containing nucleotide triphosphate hydrolases"/>
    <property type="match status" value="1"/>
</dbReference>
<dbReference type="SUPFAM" id="SSF52540">
    <property type="entry name" value="P-loop containing nucleoside triphosphate hydrolases"/>
    <property type="match status" value="1"/>
</dbReference>
<evidence type="ECO:0000256" key="4">
    <source>
        <dbReference type="ARBA" id="ARBA00022989"/>
    </source>
</evidence>
<dbReference type="PANTHER" id="PTHR12137:SF54">
    <property type="entry name" value="CARBOHYDRATE SULFOTRANSFERASE"/>
    <property type="match status" value="1"/>
</dbReference>
<keyword evidence="5" id="KW-0333">Golgi apparatus</keyword>
<dbReference type="InterPro" id="IPR005331">
    <property type="entry name" value="Sulfotransferase"/>
</dbReference>
<evidence type="ECO:0000256" key="5">
    <source>
        <dbReference type="ARBA" id="ARBA00023034"/>
    </source>
</evidence>
<dbReference type="Proteomes" id="UP000767446">
    <property type="component" value="Unassembled WGS sequence"/>
</dbReference>
<keyword evidence="2" id="KW-0808">Transferase</keyword>
<dbReference type="InterPro" id="IPR027417">
    <property type="entry name" value="P-loop_NTPase"/>
</dbReference>
<dbReference type="AlphaFoldDB" id="A0A941JSC7"/>
<name>A0A941JSC7_9CHRO</name>
<dbReference type="InterPro" id="IPR018011">
    <property type="entry name" value="Carb_sulfotrans_8-10"/>
</dbReference>
<keyword evidence="4" id="KW-1133">Transmembrane helix</keyword>
<dbReference type="Pfam" id="PF03567">
    <property type="entry name" value="Sulfotransfer_2"/>
    <property type="match status" value="1"/>
</dbReference>
<dbReference type="GO" id="GO:0016020">
    <property type="term" value="C:membrane"/>
    <property type="evidence" value="ECO:0007669"/>
    <property type="project" value="InterPro"/>
</dbReference>
<evidence type="ECO:0000256" key="6">
    <source>
        <dbReference type="ARBA" id="ARBA00023136"/>
    </source>
</evidence>
<reference evidence="8" key="1">
    <citation type="submission" date="2021-02" db="EMBL/GenBank/DDBJ databases">
        <title>Metagenome analyses of Stigonema ocellatum DSM 106950, Chlorogloea purpurea SAG 13.99 and Gomphosphaeria aponina DSM 107014.</title>
        <authorList>
            <person name="Marter P."/>
            <person name="Huang S."/>
        </authorList>
    </citation>
    <scope>NUCLEOTIDE SEQUENCE</scope>
    <source>
        <strain evidence="8">JP213</strain>
    </source>
</reference>
<evidence type="ECO:0000313" key="8">
    <source>
        <dbReference type="EMBL" id="MBR8828221.1"/>
    </source>
</evidence>
<evidence type="ECO:0000256" key="3">
    <source>
        <dbReference type="ARBA" id="ARBA00022692"/>
    </source>
</evidence>
<sequence>MIISHKYKLIFIHIQKCAGTSITYALNPYLPEDDIVLGCTPKGEKLSKIWGPTKGIYKHATALKAKEVLGEEIWDNYFKFSFIRNPWDLVVSTYHWWLKTSWDDDKNTGAKIRQMNSFEEYVKSPYLRSHTCSQALMDGTQNSLVDFIGKYESLEKDFAYVCGRVGLPNIELPAKNISEHKGYQEYYDQTTKEIVKKRFKWDIKNFTYSFE</sequence>
<dbReference type="PANTHER" id="PTHR12137">
    <property type="entry name" value="CARBOHYDRATE SULFOTRANSFERASE"/>
    <property type="match status" value="1"/>
</dbReference>
<dbReference type="GO" id="GO:0016051">
    <property type="term" value="P:carbohydrate biosynthetic process"/>
    <property type="evidence" value="ECO:0007669"/>
    <property type="project" value="InterPro"/>
</dbReference>
<proteinExistence type="predicted"/>
<comment type="caution">
    <text evidence="8">The sequence shown here is derived from an EMBL/GenBank/DDBJ whole genome shotgun (WGS) entry which is preliminary data.</text>
</comment>
<keyword evidence="3" id="KW-0812">Transmembrane</keyword>